<evidence type="ECO:0000259" key="9">
    <source>
        <dbReference type="PROSITE" id="PS51449"/>
    </source>
</evidence>
<dbReference type="NCBIfam" id="TIGR01579">
    <property type="entry name" value="MiaB-like-C"/>
    <property type="match status" value="1"/>
</dbReference>
<dbReference type="GO" id="GO:0046872">
    <property type="term" value="F:metal ion binding"/>
    <property type="evidence" value="ECO:0007669"/>
    <property type="project" value="UniProtKB-KW"/>
</dbReference>
<dbReference type="SFLD" id="SFLDG01061">
    <property type="entry name" value="methylthiotransferase"/>
    <property type="match status" value="1"/>
</dbReference>
<gene>
    <name evidence="11" type="ordered locus">Plabr_1764</name>
</gene>
<dbReference type="InterPro" id="IPR005839">
    <property type="entry name" value="Methylthiotransferase"/>
</dbReference>
<dbReference type="GO" id="GO:0051539">
    <property type="term" value="F:4 iron, 4 sulfur cluster binding"/>
    <property type="evidence" value="ECO:0007669"/>
    <property type="project" value="UniProtKB-KW"/>
</dbReference>
<evidence type="ECO:0000313" key="11">
    <source>
        <dbReference type="EMBL" id="ADY59374.1"/>
    </source>
</evidence>
<dbReference type="InterPro" id="IPR006638">
    <property type="entry name" value="Elp3/MiaA/NifB-like_rSAM"/>
</dbReference>
<dbReference type="EMBL" id="CP002546">
    <property type="protein sequence ID" value="ADY59374.1"/>
    <property type="molecule type" value="Genomic_DNA"/>
</dbReference>
<dbReference type="PROSITE" id="PS51449">
    <property type="entry name" value="MTTASE_N"/>
    <property type="match status" value="1"/>
</dbReference>
<dbReference type="FunFam" id="3.80.30.20:FF:000001">
    <property type="entry name" value="tRNA-2-methylthio-N(6)-dimethylallyladenosine synthase 2"/>
    <property type="match status" value="1"/>
</dbReference>
<dbReference type="Pfam" id="PF04055">
    <property type="entry name" value="Radical_SAM"/>
    <property type="match status" value="1"/>
</dbReference>
<dbReference type="InterPro" id="IPR023404">
    <property type="entry name" value="rSAM_horseshoe"/>
</dbReference>
<proteinExistence type="predicted"/>
<evidence type="ECO:0000256" key="4">
    <source>
        <dbReference type="ARBA" id="ARBA00022679"/>
    </source>
</evidence>
<dbReference type="PANTHER" id="PTHR11918">
    <property type="entry name" value="RADICAL SAM PROTEINS"/>
    <property type="match status" value="1"/>
</dbReference>
<evidence type="ECO:0000256" key="6">
    <source>
        <dbReference type="ARBA" id="ARBA00022723"/>
    </source>
</evidence>
<dbReference type="Gene3D" id="3.40.50.12160">
    <property type="entry name" value="Methylthiotransferase, N-terminal domain"/>
    <property type="match status" value="1"/>
</dbReference>
<dbReference type="CDD" id="cd01335">
    <property type="entry name" value="Radical_SAM"/>
    <property type="match status" value="1"/>
</dbReference>
<feature type="domain" description="Radical SAM core" evidence="10">
    <location>
        <begin position="186"/>
        <end position="422"/>
    </location>
</feature>
<dbReference type="SMART" id="SM00729">
    <property type="entry name" value="Elp3"/>
    <property type="match status" value="1"/>
</dbReference>
<dbReference type="SFLD" id="SFLDS00029">
    <property type="entry name" value="Radical_SAM"/>
    <property type="match status" value="1"/>
</dbReference>
<organism evidence="11 12">
    <name type="scientific">Rubinisphaera brasiliensis (strain ATCC 49424 / DSM 5305 / JCM 21570 / IAM 15109 / NBRC 103401 / IFAM 1448)</name>
    <name type="common">Planctomyces brasiliensis</name>
    <dbReference type="NCBI Taxonomy" id="756272"/>
    <lineage>
        <taxon>Bacteria</taxon>
        <taxon>Pseudomonadati</taxon>
        <taxon>Planctomycetota</taxon>
        <taxon>Planctomycetia</taxon>
        <taxon>Planctomycetales</taxon>
        <taxon>Planctomycetaceae</taxon>
        <taxon>Rubinisphaera</taxon>
    </lineage>
</organism>
<keyword evidence="3" id="KW-0963">Cytoplasm</keyword>
<dbReference type="Proteomes" id="UP000006860">
    <property type="component" value="Chromosome"/>
</dbReference>
<keyword evidence="8" id="KW-0411">Iron-sulfur</keyword>
<dbReference type="Pfam" id="PF00919">
    <property type="entry name" value="UPF0004"/>
    <property type="match status" value="1"/>
</dbReference>
<dbReference type="SUPFAM" id="SSF102114">
    <property type="entry name" value="Radical SAM enzymes"/>
    <property type="match status" value="1"/>
</dbReference>
<evidence type="ECO:0000259" key="10">
    <source>
        <dbReference type="PROSITE" id="PS51918"/>
    </source>
</evidence>
<evidence type="ECO:0000256" key="2">
    <source>
        <dbReference type="ARBA" id="ARBA00022485"/>
    </source>
</evidence>
<evidence type="ECO:0000256" key="3">
    <source>
        <dbReference type="ARBA" id="ARBA00022490"/>
    </source>
</evidence>
<keyword evidence="7" id="KW-0408">Iron</keyword>
<dbReference type="InterPro" id="IPR007197">
    <property type="entry name" value="rSAM"/>
</dbReference>
<dbReference type="STRING" id="756272.Plabr_1764"/>
<dbReference type="InterPro" id="IPR013848">
    <property type="entry name" value="Methylthiotransferase_N"/>
</dbReference>
<accession>F0SFG7</accession>
<dbReference type="HOGENOM" id="CLU_018697_1_0_0"/>
<dbReference type="SFLD" id="SFLDG01082">
    <property type="entry name" value="B12-binding_domain_containing"/>
    <property type="match status" value="1"/>
</dbReference>
<dbReference type="InterPro" id="IPR058240">
    <property type="entry name" value="rSAM_sf"/>
</dbReference>
<dbReference type="KEGG" id="pbs:Plabr_1764"/>
<evidence type="ECO:0000256" key="1">
    <source>
        <dbReference type="ARBA" id="ARBA00001966"/>
    </source>
</evidence>
<dbReference type="Gene3D" id="3.80.30.20">
    <property type="entry name" value="tm_1862 like domain"/>
    <property type="match status" value="1"/>
</dbReference>
<sequence>MRPRAGYAVRPYSIAVFNARIPNLPMSSVSTPSTASTPLPILNADELNADEHLLLNPAGLADSGDKTCRMVTLGCKVNQYETQLVYEALRKNGYREARDGETADLCVVNTCTVTNTGDSKSRQVIRQLARKNPGTRTLVMGCYATRDPQQVADLPGVFEVVTDKRELPDILERHGIHDMPVGISHFEGRKRAYVKVQDGCILKCTYCIIPSVRPGLQSRSPQQIEEEVRRLVDNGYREIVITGVHVGHYGVDTTRGKSGKPPFRLWHLFQKLDKIPGDWRMRLSSIEAVEINDDFISAAADCEHLCPQFHPALQSGSETVLRRMRRRYSMARFLEKLENMRERLDDPAFTTDVIVGFPGETEEEFEETLQACRDARFMKTHVFPYSTRKGTKAADFADQCPPQVIKNRVQRLSDLERDLAERYYESRLGLPAKVLVEREISGRPGWVRGTDERYVPVELPGTADDIGRFVDVVGRSASRESMQADRIDGQS</sequence>
<comment type="cofactor">
    <cofactor evidence="1">
        <name>[4Fe-4S] cluster</name>
        <dbReference type="ChEBI" id="CHEBI:49883"/>
    </cofactor>
</comment>
<keyword evidence="5" id="KW-0949">S-adenosyl-L-methionine</keyword>
<keyword evidence="6" id="KW-0479">Metal-binding</keyword>
<evidence type="ECO:0000256" key="5">
    <source>
        <dbReference type="ARBA" id="ARBA00022691"/>
    </source>
</evidence>
<dbReference type="GO" id="GO:0035598">
    <property type="term" value="F:tRNA (N(6)-L-threonylcarbamoyladenosine(37)-C(2))-methylthiotransferase activity"/>
    <property type="evidence" value="ECO:0007669"/>
    <property type="project" value="TreeGrafter"/>
</dbReference>
<dbReference type="PROSITE" id="PS51918">
    <property type="entry name" value="RADICAL_SAM"/>
    <property type="match status" value="1"/>
</dbReference>
<keyword evidence="12" id="KW-1185">Reference proteome</keyword>
<dbReference type="AlphaFoldDB" id="F0SFG7"/>
<protein>
    <submittedName>
        <fullName evidence="11">RNA modification enzyme, MiaB family</fullName>
    </submittedName>
</protein>
<dbReference type="eggNOG" id="COG0621">
    <property type="taxonomic scope" value="Bacteria"/>
</dbReference>
<dbReference type="InterPro" id="IPR006467">
    <property type="entry name" value="MiaB-like_bact"/>
</dbReference>
<dbReference type="PANTHER" id="PTHR11918:SF45">
    <property type="entry name" value="THREONYLCARBAMOYLADENOSINE TRNA METHYLTHIOTRANSFERASE"/>
    <property type="match status" value="1"/>
</dbReference>
<dbReference type="InterPro" id="IPR038135">
    <property type="entry name" value="Methylthiotransferase_N_sf"/>
</dbReference>
<feature type="domain" description="MTTase N-terminal" evidence="9">
    <location>
        <begin position="66"/>
        <end position="176"/>
    </location>
</feature>
<name>F0SFG7_RUBBR</name>
<evidence type="ECO:0000313" key="12">
    <source>
        <dbReference type="Proteomes" id="UP000006860"/>
    </source>
</evidence>
<evidence type="ECO:0000256" key="8">
    <source>
        <dbReference type="ARBA" id="ARBA00023014"/>
    </source>
</evidence>
<reference evidence="12" key="1">
    <citation type="submission" date="2011-02" db="EMBL/GenBank/DDBJ databases">
        <title>The complete genome of Planctomyces brasiliensis DSM 5305.</title>
        <authorList>
            <person name="Lucas S."/>
            <person name="Copeland A."/>
            <person name="Lapidus A."/>
            <person name="Bruce D."/>
            <person name="Goodwin L."/>
            <person name="Pitluck S."/>
            <person name="Kyrpides N."/>
            <person name="Mavromatis K."/>
            <person name="Pagani I."/>
            <person name="Ivanova N."/>
            <person name="Ovchinnikova G."/>
            <person name="Lu M."/>
            <person name="Detter J.C."/>
            <person name="Han C."/>
            <person name="Land M."/>
            <person name="Hauser L."/>
            <person name="Markowitz V."/>
            <person name="Cheng J.-F."/>
            <person name="Hugenholtz P."/>
            <person name="Woyke T."/>
            <person name="Wu D."/>
            <person name="Tindall B."/>
            <person name="Pomrenke H.G."/>
            <person name="Brambilla E."/>
            <person name="Klenk H.-P."/>
            <person name="Eisen J.A."/>
        </authorList>
    </citation>
    <scope>NUCLEOTIDE SEQUENCE [LARGE SCALE GENOMIC DNA]</scope>
    <source>
        <strain evidence="12">ATCC 49424 / DSM 5305 / JCM 21570 / NBRC 103401 / IFAM 1448</strain>
    </source>
</reference>
<evidence type="ECO:0000256" key="7">
    <source>
        <dbReference type="ARBA" id="ARBA00023004"/>
    </source>
</evidence>
<keyword evidence="4" id="KW-0808">Transferase</keyword>
<dbReference type="NCBIfam" id="TIGR00089">
    <property type="entry name" value="MiaB/RimO family radical SAM methylthiotransferase"/>
    <property type="match status" value="1"/>
</dbReference>
<keyword evidence="2" id="KW-0004">4Fe-4S</keyword>